<organism evidence="1 2">
    <name type="scientific">Aphanomyces euteiches</name>
    <dbReference type="NCBI Taxonomy" id="100861"/>
    <lineage>
        <taxon>Eukaryota</taxon>
        <taxon>Sar</taxon>
        <taxon>Stramenopiles</taxon>
        <taxon>Oomycota</taxon>
        <taxon>Saprolegniomycetes</taxon>
        <taxon>Saprolegniales</taxon>
        <taxon>Verrucalvaceae</taxon>
        <taxon>Aphanomyces</taxon>
    </lineage>
</organism>
<sequence length="198" mass="21948">MQHPPAHSVDVQSARAPPRCHVLGSLRVNMEQHRVETLRLTSRLTNYLDVSAHPHARSSDECALRSCRSRKCPPAPPFQAQITLQLGVVFLLDGTNYCTFCIDRRFDDSSAILKSRWNLGNGTPVGGFVGNTCSLRAKAHSWQTALGFQSTGCVAQSLTWLFRCRGGHCEQQMRLVQLNATFSPIDIISLSLSDIIRS</sequence>
<keyword evidence="2" id="KW-1185">Reference proteome</keyword>
<gene>
    <name evidence="1" type="ORF">Ae201684_006021</name>
</gene>
<evidence type="ECO:0000313" key="1">
    <source>
        <dbReference type="EMBL" id="KAF0738029.1"/>
    </source>
</evidence>
<accession>A0A6G0XDE6</accession>
<reference evidence="1 2" key="1">
    <citation type="submission" date="2019-07" db="EMBL/GenBank/DDBJ databases">
        <title>Genomics analysis of Aphanomyces spp. identifies a new class of oomycete effector associated with host adaptation.</title>
        <authorList>
            <person name="Gaulin E."/>
        </authorList>
    </citation>
    <scope>NUCLEOTIDE SEQUENCE [LARGE SCALE GENOMIC DNA]</scope>
    <source>
        <strain evidence="1 2">ATCC 201684</strain>
    </source>
</reference>
<proteinExistence type="predicted"/>
<evidence type="ECO:0000313" key="2">
    <source>
        <dbReference type="Proteomes" id="UP000481153"/>
    </source>
</evidence>
<dbReference type="Proteomes" id="UP000481153">
    <property type="component" value="Unassembled WGS sequence"/>
</dbReference>
<name>A0A6G0XDE6_9STRA</name>
<comment type="caution">
    <text evidence="1">The sequence shown here is derived from an EMBL/GenBank/DDBJ whole genome shotgun (WGS) entry which is preliminary data.</text>
</comment>
<protein>
    <submittedName>
        <fullName evidence="1">Uncharacterized protein</fullName>
    </submittedName>
</protein>
<dbReference type="AlphaFoldDB" id="A0A6G0XDE6"/>
<dbReference type="EMBL" id="VJMJ01000079">
    <property type="protein sequence ID" value="KAF0738029.1"/>
    <property type="molecule type" value="Genomic_DNA"/>
</dbReference>